<dbReference type="EMBL" id="JBBPBM010000004">
    <property type="protein sequence ID" value="KAK8587214.1"/>
    <property type="molecule type" value="Genomic_DNA"/>
</dbReference>
<accession>A0ABR2FSI5</accession>
<keyword evidence="7" id="KW-0560">Oxidoreductase</keyword>
<organism evidence="10 11">
    <name type="scientific">Hibiscus sabdariffa</name>
    <name type="common">roselle</name>
    <dbReference type="NCBI Taxonomy" id="183260"/>
    <lineage>
        <taxon>Eukaryota</taxon>
        <taxon>Viridiplantae</taxon>
        <taxon>Streptophyta</taxon>
        <taxon>Embryophyta</taxon>
        <taxon>Tracheophyta</taxon>
        <taxon>Spermatophyta</taxon>
        <taxon>Magnoliopsida</taxon>
        <taxon>eudicotyledons</taxon>
        <taxon>Gunneridae</taxon>
        <taxon>Pentapetalae</taxon>
        <taxon>rosids</taxon>
        <taxon>malvids</taxon>
        <taxon>Malvales</taxon>
        <taxon>Malvaceae</taxon>
        <taxon>Malvoideae</taxon>
        <taxon>Hibiscus</taxon>
    </lineage>
</organism>
<name>A0ABR2FSI5_9ROSI</name>
<evidence type="ECO:0000256" key="6">
    <source>
        <dbReference type="ARBA" id="ARBA00022827"/>
    </source>
</evidence>
<keyword evidence="3" id="KW-0285">Flavoprotein</keyword>
<dbReference type="InterPro" id="IPR012951">
    <property type="entry name" value="BBE"/>
</dbReference>
<dbReference type="Gene3D" id="3.40.462.20">
    <property type="match status" value="1"/>
</dbReference>
<keyword evidence="8" id="KW-0325">Glycoprotein</keyword>
<proteinExistence type="inferred from homology"/>
<evidence type="ECO:0000256" key="4">
    <source>
        <dbReference type="ARBA" id="ARBA00022729"/>
    </source>
</evidence>
<keyword evidence="6" id="KW-0274">FAD</keyword>
<dbReference type="Gene3D" id="3.30.465.10">
    <property type="match status" value="1"/>
</dbReference>
<dbReference type="InterPro" id="IPR006094">
    <property type="entry name" value="Oxid_FAD_bind_N"/>
</dbReference>
<reference evidence="10 11" key="1">
    <citation type="journal article" date="2024" name="G3 (Bethesda)">
        <title>Genome assembly of Hibiscus sabdariffa L. provides insights into metabolisms of medicinal natural products.</title>
        <authorList>
            <person name="Kim T."/>
        </authorList>
    </citation>
    <scope>NUCLEOTIDE SEQUENCE [LARGE SCALE GENOMIC DNA]</scope>
    <source>
        <strain evidence="10">TK-2024</strain>
        <tissue evidence="10">Old leaves</tissue>
    </source>
</reference>
<evidence type="ECO:0000256" key="3">
    <source>
        <dbReference type="ARBA" id="ARBA00022630"/>
    </source>
</evidence>
<dbReference type="SUPFAM" id="SSF56176">
    <property type="entry name" value="FAD-binding/transporter-associated domain-like"/>
    <property type="match status" value="1"/>
</dbReference>
<evidence type="ECO:0000256" key="7">
    <source>
        <dbReference type="ARBA" id="ARBA00023002"/>
    </source>
</evidence>
<comment type="similarity">
    <text evidence="2">Belongs to the oxygen-dependent FAD-linked oxidoreductase family.</text>
</comment>
<dbReference type="Proteomes" id="UP001472677">
    <property type="component" value="Unassembled WGS sequence"/>
</dbReference>
<feature type="domain" description="FAD-binding PCMH-type" evidence="9">
    <location>
        <begin position="83"/>
        <end position="257"/>
    </location>
</feature>
<evidence type="ECO:0000256" key="2">
    <source>
        <dbReference type="ARBA" id="ARBA00005466"/>
    </source>
</evidence>
<protein>
    <recommendedName>
        <fullName evidence="9">FAD-binding PCMH-type domain-containing protein</fullName>
    </recommendedName>
</protein>
<comment type="caution">
    <text evidence="10">The sequence shown here is derived from an EMBL/GenBank/DDBJ whole genome shotgun (WGS) entry which is preliminary data.</text>
</comment>
<evidence type="ECO:0000256" key="1">
    <source>
        <dbReference type="ARBA" id="ARBA00001974"/>
    </source>
</evidence>
<keyword evidence="5" id="KW-0547">Nucleotide-binding</keyword>
<evidence type="ECO:0000259" key="9">
    <source>
        <dbReference type="PROSITE" id="PS51387"/>
    </source>
</evidence>
<dbReference type="Pfam" id="PF08031">
    <property type="entry name" value="BBE"/>
    <property type="match status" value="1"/>
</dbReference>
<dbReference type="PROSITE" id="PS51387">
    <property type="entry name" value="FAD_PCMH"/>
    <property type="match status" value="1"/>
</dbReference>
<dbReference type="InterPro" id="IPR016167">
    <property type="entry name" value="FAD-bd_PCMH_sub1"/>
</dbReference>
<dbReference type="InterPro" id="IPR016166">
    <property type="entry name" value="FAD-bd_PCMH"/>
</dbReference>
<dbReference type="PANTHER" id="PTHR32448">
    <property type="entry name" value="OS08G0158400 PROTEIN"/>
    <property type="match status" value="1"/>
</dbReference>
<evidence type="ECO:0000256" key="8">
    <source>
        <dbReference type="ARBA" id="ARBA00023180"/>
    </source>
</evidence>
<keyword evidence="11" id="KW-1185">Reference proteome</keyword>
<dbReference type="InterPro" id="IPR036318">
    <property type="entry name" value="FAD-bd_PCMH-like_sf"/>
</dbReference>
<keyword evidence="4" id="KW-0732">Signal</keyword>
<comment type="cofactor">
    <cofactor evidence="1">
        <name>FAD</name>
        <dbReference type="ChEBI" id="CHEBI:57692"/>
    </cofactor>
</comment>
<evidence type="ECO:0000313" key="11">
    <source>
        <dbReference type="Proteomes" id="UP001472677"/>
    </source>
</evidence>
<evidence type="ECO:0000256" key="5">
    <source>
        <dbReference type="ARBA" id="ARBA00022741"/>
    </source>
</evidence>
<sequence>MNKPNYRKMKSPYSSWIAIVFATIFVSFSWPAEAQSHENFLQCLSLHSNGSSSISKLTYTQRNDAYTSILESSIQNLRFSTNATSKPLVIVTPSHASHIQATIRCSKQHGLQIRTRSGGHDVEGLSYVSQVPFVVVDLVNLRSVDVDVENSSAWVEAGATIGELQYRIAQKSRTLGFPTATCHTVGVGGYFSGGGHGPLSRKYGLAADNIIDARLIDANGEILDRKSMGEDLFWAIRGGGGGSFGIVLDWKIKLVPVPSTVTVFTLTKNSEQNATKLIHQWQLVAPNLPEDLFILLIISRANPGEGKGSIQATFTALFLGRVDKLVSLMAERFPELGVTKQDCTEMSWIQSVVYLAQFPGQNPEILLDRNASSKSYFKVKSDYVKQPIPEFVFKGMERWFEQEEGRNASINLVPYGGRMGEIPETETPFPHRAGNLYNVMYVTGEVEEIQDIRKYINWIRRVYGYMAPYVSKSPREAYINYRDLDIGVNEEDKTSYEEASVWGFKYFKKNFEKLVKVKSLVDPGNFFKHEQSIPSI</sequence>
<gene>
    <name evidence="10" type="ORF">V6N12_021720</name>
</gene>
<dbReference type="Pfam" id="PF01565">
    <property type="entry name" value="FAD_binding_4"/>
    <property type="match status" value="1"/>
</dbReference>
<dbReference type="InterPro" id="IPR016169">
    <property type="entry name" value="FAD-bd_PCMH_sub2"/>
</dbReference>
<evidence type="ECO:0000313" key="10">
    <source>
        <dbReference type="EMBL" id="KAK8587214.1"/>
    </source>
</evidence>
<dbReference type="Gene3D" id="3.30.43.10">
    <property type="entry name" value="Uridine Diphospho-n-acetylenolpyruvylglucosamine Reductase, domain 2"/>
    <property type="match status" value="1"/>
</dbReference>